<dbReference type="GO" id="GO:0005615">
    <property type="term" value="C:extracellular space"/>
    <property type="evidence" value="ECO:0007669"/>
    <property type="project" value="TreeGrafter"/>
</dbReference>
<evidence type="ECO:0000256" key="2">
    <source>
        <dbReference type="ARBA" id="ARBA00022438"/>
    </source>
</evidence>
<dbReference type="GO" id="GO:0006508">
    <property type="term" value="P:proteolysis"/>
    <property type="evidence" value="ECO:0007669"/>
    <property type="project" value="UniProtKB-KW"/>
</dbReference>
<dbReference type="AlphaFoldDB" id="A0A166EQ28"/>
<feature type="domain" description="ERAP1-like C-terminal" evidence="13">
    <location>
        <begin position="577"/>
        <end position="863"/>
    </location>
</feature>
<keyword evidence="6 9" id="KW-0862">Zinc</keyword>
<feature type="domain" description="Aminopeptidase N-like N-terminal" evidence="14">
    <location>
        <begin position="14"/>
        <end position="174"/>
    </location>
</feature>
<dbReference type="Gene3D" id="2.60.40.1910">
    <property type="match status" value="1"/>
</dbReference>
<evidence type="ECO:0000256" key="3">
    <source>
        <dbReference type="ARBA" id="ARBA00022670"/>
    </source>
</evidence>
<dbReference type="GO" id="GO:0070006">
    <property type="term" value="F:metalloaminopeptidase activity"/>
    <property type="evidence" value="ECO:0007669"/>
    <property type="project" value="TreeGrafter"/>
</dbReference>
<dbReference type="InterPro" id="IPR027268">
    <property type="entry name" value="Peptidase_M4/M1_CTD_sf"/>
</dbReference>
<evidence type="ECO:0000256" key="11">
    <source>
        <dbReference type="RuleBase" id="RU364040"/>
    </source>
</evidence>
<dbReference type="Pfam" id="PF11838">
    <property type="entry name" value="ERAP1_C"/>
    <property type="match status" value="1"/>
</dbReference>
<dbReference type="GO" id="GO:0042277">
    <property type="term" value="F:peptide binding"/>
    <property type="evidence" value="ECO:0007669"/>
    <property type="project" value="TreeGrafter"/>
</dbReference>
<keyword evidence="2 11" id="KW-0031">Aminopeptidase</keyword>
<dbReference type="PANTHER" id="PTHR11533">
    <property type="entry name" value="PROTEASE M1 ZINC METALLOPROTEASE"/>
    <property type="match status" value="1"/>
</dbReference>
<dbReference type="InterPro" id="IPR034016">
    <property type="entry name" value="M1_APN-typ"/>
</dbReference>
<dbReference type="Gene3D" id="1.25.50.20">
    <property type="match status" value="1"/>
</dbReference>
<keyword evidence="5 11" id="KW-0378">Hydrolase</keyword>
<evidence type="ECO:0000256" key="4">
    <source>
        <dbReference type="ARBA" id="ARBA00022723"/>
    </source>
</evidence>
<evidence type="ECO:0000256" key="8">
    <source>
        <dbReference type="PIRSR" id="PIRSR634016-1"/>
    </source>
</evidence>
<dbReference type="EC" id="3.4.11.-" evidence="11"/>
<keyword evidence="4 9" id="KW-0479">Metal-binding</keyword>
<evidence type="ECO:0000256" key="5">
    <source>
        <dbReference type="ARBA" id="ARBA00022801"/>
    </source>
</evidence>
<feature type="binding site" evidence="9">
    <location>
        <position position="363"/>
    </location>
    <ligand>
        <name>Zn(2+)</name>
        <dbReference type="ChEBI" id="CHEBI:29105"/>
        <note>catalytic</note>
    </ligand>
</feature>
<evidence type="ECO:0000256" key="1">
    <source>
        <dbReference type="ARBA" id="ARBA00010136"/>
    </source>
</evidence>
<proteinExistence type="inferred from homology"/>
<dbReference type="Gene3D" id="1.10.390.10">
    <property type="entry name" value="Neutral Protease Domain 2"/>
    <property type="match status" value="1"/>
</dbReference>
<dbReference type="InterPro" id="IPR014782">
    <property type="entry name" value="Peptidase_M1_dom"/>
</dbReference>
<organism evidence="15 16">
    <name type="scientific">Sistotremastrum suecicum HHB10207 ss-3</name>
    <dbReference type="NCBI Taxonomy" id="1314776"/>
    <lineage>
        <taxon>Eukaryota</taxon>
        <taxon>Fungi</taxon>
        <taxon>Dikarya</taxon>
        <taxon>Basidiomycota</taxon>
        <taxon>Agaricomycotina</taxon>
        <taxon>Agaricomycetes</taxon>
        <taxon>Sistotremastrales</taxon>
        <taxon>Sistotremastraceae</taxon>
        <taxon>Sistotremastrum</taxon>
    </lineage>
</organism>
<dbReference type="GO" id="GO:0016020">
    <property type="term" value="C:membrane"/>
    <property type="evidence" value="ECO:0007669"/>
    <property type="project" value="TreeGrafter"/>
</dbReference>
<dbReference type="InterPro" id="IPR050344">
    <property type="entry name" value="Peptidase_M1_aminopeptidases"/>
</dbReference>
<evidence type="ECO:0000256" key="7">
    <source>
        <dbReference type="ARBA" id="ARBA00023049"/>
    </source>
</evidence>
<evidence type="ECO:0000259" key="14">
    <source>
        <dbReference type="Pfam" id="PF17900"/>
    </source>
</evidence>
<evidence type="ECO:0000259" key="12">
    <source>
        <dbReference type="Pfam" id="PF01433"/>
    </source>
</evidence>
<dbReference type="Proteomes" id="UP000076798">
    <property type="component" value="Unassembled WGS sequence"/>
</dbReference>
<dbReference type="CDD" id="cd09601">
    <property type="entry name" value="M1_APN-Q_like"/>
    <property type="match status" value="1"/>
</dbReference>
<feature type="active site" description="Proton acceptor" evidence="8">
    <location>
        <position position="341"/>
    </location>
</feature>
<dbReference type="EMBL" id="KV428041">
    <property type="protein sequence ID" value="KZT39818.1"/>
    <property type="molecule type" value="Genomic_DNA"/>
</dbReference>
<evidence type="ECO:0000259" key="13">
    <source>
        <dbReference type="Pfam" id="PF11838"/>
    </source>
</evidence>
<dbReference type="Gene3D" id="2.60.40.1730">
    <property type="entry name" value="tricorn interacting facor f3 domain"/>
    <property type="match status" value="1"/>
</dbReference>
<dbReference type="Pfam" id="PF01433">
    <property type="entry name" value="Peptidase_M1"/>
    <property type="match status" value="1"/>
</dbReference>
<dbReference type="OrthoDB" id="10031169at2759"/>
<feature type="binding site" evidence="9">
    <location>
        <position position="340"/>
    </location>
    <ligand>
        <name>Zn(2+)</name>
        <dbReference type="ChEBI" id="CHEBI:29105"/>
        <note>catalytic</note>
    </ligand>
</feature>
<dbReference type="GO" id="GO:0005737">
    <property type="term" value="C:cytoplasm"/>
    <property type="evidence" value="ECO:0007669"/>
    <property type="project" value="TreeGrafter"/>
</dbReference>
<comment type="similarity">
    <text evidence="1 11">Belongs to the peptidase M1 family.</text>
</comment>
<dbReference type="SUPFAM" id="SSF55486">
    <property type="entry name" value="Metalloproteases ('zincins'), catalytic domain"/>
    <property type="match status" value="1"/>
</dbReference>
<evidence type="ECO:0000256" key="9">
    <source>
        <dbReference type="PIRSR" id="PIRSR634016-3"/>
    </source>
</evidence>
<accession>A0A166EQ28</accession>
<reference evidence="15 16" key="1">
    <citation type="journal article" date="2016" name="Mol. Biol. Evol.">
        <title>Comparative Genomics of Early-Diverging Mushroom-Forming Fungi Provides Insights into the Origins of Lignocellulose Decay Capabilities.</title>
        <authorList>
            <person name="Nagy L.G."/>
            <person name="Riley R."/>
            <person name="Tritt A."/>
            <person name="Adam C."/>
            <person name="Daum C."/>
            <person name="Floudas D."/>
            <person name="Sun H."/>
            <person name="Yadav J.S."/>
            <person name="Pangilinan J."/>
            <person name="Larsson K.H."/>
            <person name="Matsuura K."/>
            <person name="Barry K."/>
            <person name="Labutti K."/>
            <person name="Kuo R."/>
            <person name="Ohm R.A."/>
            <person name="Bhattacharya S.S."/>
            <person name="Shirouzu T."/>
            <person name="Yoshinaga Y."/>
            <person name="Martin F.M."/>
            <person name="Grigoriev I.V."/>
            <person name="Hibbett D.S."/>
        </authorList>
    </citation>
    <scope>NUCLEOTIDE SEQUENCE [LARGE SCALE GENOMIC DNA]</scope>
    <source>
        <strain evidence="15 16">HHB10207 ss-3</strain>
    </source>
</reference>
<dbReference type="STRING" id="1314776.A0A166EQ28"/>
<dbReference type="FunFam" id="1.10.390.10:FF:000006">
    <property type="entry name" value="Puromycin-sensitive aminopeptidase"/>
    <property type="match status" value="1"/>
</dbReference>
<evidence type="ECO:0000313" key="16">
    <source>
        <dbReference type="Proteomes" id="UP000076798"/>
    </source>
</evidence>
<keyword evidence="3 11" id="KW-0645">Protease</keyword>
<keyword evidence="7 11" id="KW-0482">Metalloprotease</keyword>
<evidence type="ECO:0000256" key="10">
    <source>
        <dbReference type="PIRSR" id="PIRSR634016-4"/>
    </source>
</evidence>
<dbReference type="Pfam" id="PF17900">
    <property type="entry name" value="Peptidase_M1_N"/>
    <property type="match status" value="1"/>
</dbReference>
<dbReference type="GO" id="GO:0043171">
    <property type="term" value="P:peptide catabolic process"/>
    <property type="evidence" value="ECO:0007669"/>
    <property type="project" value="TreeGrafter"/>
</dbReference>
<evidence type="ECO:0000313" key="15">
    <source>
        <dbReference type="EMBL" id="KZT39818.1"/>
    </source>
</evidence>
<dbReference type="InterPro" id="IPR024571">
    <property type="entry name" value="ERAP1-like_C_dom"/>
</dbReference>
<feature type="domain" description="Peptidase M1 membrane alanine aminopeptidase" evidence="12">
    <location>
        <begin position="269"/>
        <end position="494"/>
    </location>
</feature>
<dbReference type="InterPro" id="IPR042097">
    <property type="entry name" value="Aminopeptidase_N-like_N_sf"/>
</dbReference>
<dbReference type="SUPFAM" id="SSF63737">
    <property type="entry name" value="Leukotriene A4 hydrolase N-terminal domain"/>
    <property type="match status" value="1"/>
</dbReference>
<protein>
    <recommendedName>
        <fullName evidence="11">Aminopeptidase</fullName>
        <ecNumber evidence="11">3.4.11.-</ecNumber>
    </recommendedName>
</protein>
<dbReference type="GO" id="GO:0008270">
    <property type="term" value="F:zinc ion binding"/>
    <property type="evidence" value="ECO:0007669"/>
    <property type="project" value="UniProtKB-UniRule"/>
</dbReference>
<dbReference type="PANTHER" id="PTHR11533:SF174">
    <property type="entry name" value="PUROMYCIN-SENSITIVE AMINOPEPTIDASE-RELATED"/>
    <property type="match status" value="1"/>
</dbReference>
<keyword evidence="16" id="KW-1185">Reference proteome</keyword>
<name>A0A166EQ28_9AGAM</name>
<comment type="cofactor">
    <cofactor evidence="9 11">
        <name>Zn(2+)</name>
        <dbReference type="ChEBI" id="CHEBI:29105"/>
    </cofactor>
    <text evidence="9 11">Binds 1 zinc ion per subunit.</text>
</comment>
<feature type="site" description="Transition state stabilizer" evidence="10">
    <location>
        <position position="435"/>
    </location>
</feature>
<gene>
    <name evidence="15" type="ORF">SISSUDRAFT_1060872</name>
</gene>
<dbReference type="InterPro" id="IPR045357">
    <property type="entry name" value="Aminopeptidase_N-like_N"/>
</dbReference>
<sequence>MSETSFRLPTNVTPVHYDLTLRTDLKSLTFDGSASIELEVHEDSSTIAFNAHDGLVLGDVTVIGAAQRCHRAMVSERANERVTLSLDPPLPAESKALVNLNYSSQLRTNMGYHYSSYESDGQTVFYTATESAPIYARAVFPCMDEPSLKATFAIHMISRIGTVNLSNMPVESEELCGSVNTKSGVLMGAYSFLLAKLRLGGGSGLSGGSSGDAWKITNFKTSPKMSTYLVAFANGPFEFIESSYKSPISGMVRPLRIYATPDIIQQTQWALDVTTRVVPLYEKMFDIEFPLPKLDTVIASNYLGAAENWGLITGRASDYLLDPSRADISSRKAIAAIQTHEVAHQWFGDVVTMEWWDNLWLNEGFATIMGDMAFSYRNLLSMNNRIEPDWNVYAEFGAKQQSAALALDARKSSHPIEVAIEDPNMIGQIFDSLSYSKGGSVMRMLSAYLGEEAFLKGVSVYLKKHLFGNTVTNDLWDGISEATGRPIQDIMDNWIRKAGLLLTGYPMITVSESSGGIHVRQDRFLLHGAADEADNETIWQIPLSITASGDDQASAVHRDFLMIDREIFIELDVEKPYKLNGGNTGFYRAAVIAAELGLQPSVFVLEDRIGFLSDSLALAQASYSKTSDFLKFVHLFRHDKEYLGWRQMTNGLVEVSSLFWEDKGVQNGLQAFQASLFSPLVKRLGYDNDDSDDPDIIQLRTLAITQAANAGVIEVIHELQRRYAAFSSGEQGAISPDLLLPTFKTVVQHGGLKEWEAMKNIFRGPSTPNASAAALNAMASTRDPNLIEKTLAFLKSDVFGQDLYRFWKALRDNPFARRIVAKHFFQNFDHIASKYDGDVNIFSRVLAVSTSRFNSKFGAVDFVALLKATFDRFCTKADIEEVEAFFKERDTRVYSLALAQTLEIIQINIRWRAESLEDVETWLTKWRLSEGV</sequence>
<evidence type="ECO:0000256" key="6">
    <source>
        <dbReference type="ARBA" id="ARBA00022833"/>
    </source>
</evidence>
<feature type="binding site" evidence="9">
    <location>
        <position position="344"/>
    </location>
    <ligand>
        <name>Zn(2+)</name>
        <dbReference type="ChEBI" id="CHEBI:29105"/>
        <note>catalytic</note>
    </ligand>
</feature>